<dbReference type="EMBL" id="CAADII010000019">
    <property type="protein sequence ID" value="VFR54062.1"/>
    <property type="molecule type" value="Genomic_DNA"/>
</dbReference>
<dbReference type="EMBL" id="CAADIZ010000058">
    <property type="protein sequence ID" value="VFS30619.1"/>
    <property type="molecule type" value="Genomic_DNA"/>
</dbReference>
<evidence type="ECO:0000313" key="2">
    <source>
        <dbReference type="EMBL" id="VFR83802.1"/>
    </source>
</evidence>
<organism evidence="1">
    <name type="scientific">plant metagenome</name>
    <dbReference type="NCBI Taxonomy" id="1297885"/>
    <lineage>
        <taxon>unclassified sequences</taxon>
        <taxon>metagenomes</taxon>
        <taxon>organismal metagenomes</taxon>
    </lineage>
</organism>
<proteinExistence type="predicted"/>
<name>A0A484RUU7_9ZZZZ</name>
<evidence type="ECO:0000313" key="3">
    <source>
        <dbReference type="EMBL" id="VFS30619.1"/>
    </source>
</evidence>
<gene>
    <name evidence="1" type="ORF">BRI6_4674</name>
    <name evidence="2" type="ORF">BRI9_4677</name>
    <name evidence="3" type="ORF">RAN7_4605</name>
</gene>
<sequence length="89" mass="9474">MLLGAEVDPARRLNPEQMAAWKRLGARFVALRAVGQHARSDSDLIDIDGKMIAWLERNGVDVVAVRPDKIVMAASGNLSVPALASGVAP</sequence>
<dbReference type="AlphaFoldDB" id="A0A484RUU7"/>
<protein>
    <submittedName>
        <fullName evidence="1">Uncharacterized protein</fullName>
    </submittedName>
</protein>
<accession>A0A484RUU7</accession>
<evidence type="ECO:0000313" key="1">
    <source>
        <dbReference type="EMBL" id="VFR54062.1"/>
    </source>
</evidence>
<dbReference type="EMBL" id="CAADIK010000056">
    <property type="protein sequence ID" value="VFR83802.1"/>
    <property type="molecule type" value="Genomic_DNA"/>
</dbReference>
<reference evidence="1" key="1">
    <citation type="submission" date="2019-03" db="EMBL/GenBank/DDBJ databases">
        <authorList>
            <person name="Danneels B."/>
        </authorList>
    </citation>
    <scope>NUCLEOTIDE SEQUENCE</scope>
</reference>